<evidence type="ECO:0000313" key="1">
    <source>
        <dbReference type="EMBL" id="VFQ79804.1"/>
    </source>
</evidence>
<gene>
    <name evidence="1" type="ORF">CCAM_LOCUS21580</name>
</gene>
<protein>
    <submittedName>
        <fullName evidence="1">Uncharacterized protein</fullName>
    </submittedName>
</protein>
<name>A0A484LU07_9ASTE</name>
<proteinExistence type="predicted"/>
<accession>A0A484LU07</accession>
<evidence type="ECO:0000313" key="2">
    <source>
        <dbReference type="Proteomes" id="UP000595140"/>
    </source>
</evidence>
<organism evidence="1 2">
    <name type="scientific">Cuscuta campestris</name>
    <dbReference type="NCBI Taxonomy" id="132261"/>
    <lineage>
        <taxon>Eukaryota</taxon>
        <taxon>Viridiplantae</taxon>
        <taxon>Streptophyta</taxon>
        <taxon>Embryophyta</taxon>
        <taxon>Tracheophyta</taxon>
        <taxon>Spermatophyta</taxon>
        <taxon>Magnoliopsida</taxon>
        <taxon>eudicotyledons</taxon>
        <taxon>Gunneridae</taxon>
        <taxon>Pentapetalae</taxon>
        <taxon>asterids</taxon>
        <taxon>lamiids</taxon>
        <taxon>Solanales</taxon>
        <taxon>Convolvulaceae</taxon>
        <taxon>Cuscuteae</taxon>
        <taxon>Cuscuta</taxon>
        <taxon>Cuscuta subgen. Grammica</taxon>
        <taxon>Cuscuta sect. Cleistogrammica</taxon>
    </lineage>
</organism>
<dbReference type="EMBL" id="OOIL02002010">
    <property type="protein sequence ID" value="VFQ79804.1"/>
    <property type="molecule type" value="Genomic_DNA"/>
</dbReference>
<dbReference type="AlphaFoldDB" id="A0A484LU07"/>
<keyword evidence="2" id="KW-1185">Reference proteome</keyword>
<reference evidence="1 2" key="1">
    <citation type="submission" date="2018-04" db="EMBL/GenBank/DDBJ databases">
        <authorList>
            <person name="Vogel A."/>
        </authorList>
    </citation>
    <scope>NUCLEOTIDE SEQUENCE [LARGE SCALE GENOMIC DNA]</scope>
</reference>
<sequence length="77" mass="8507">MLCRCIGVDKEIDGGGGVQAPIDDGLLDRREGAPNFFLRLFFESEGRAKVTASSEQWPEMRPPVRLAEKTTVGGDRR</sequence>
<dbReference type="Proteomes" id="UP000595140">
    <property type="component" value="Unassembled WGS sequence"/>
</dbReference>